<organism evidence="5 6">
    <name type="scientific">Reticulomyxa filosa</name>
    <dbReference type="NCBI Taxonomy" id="46433"/>
    <lineage>
        <taxon>Eukaryota</taxon>
        <taxon>Sar</taxon>
        <taxon>Rhizaria</taxon>
        <taxon>Retaria</taxon>
        <taxon>Foraminifera</taxon>
        <taxon>Monothalamids</taxon>
        <taxon>Reticulomyxidae</taxon>
        <taxon>Reticulomyxa</taxon>
    </lineage>
</organism>
<evidence type="ECO:0000259" key="4">
    <source>
        <dbReference type="PROSITE" id="PS50837"/>
    </source>
</evidence>
<feature type="coiled-coil region" evidence="2">
    <location>
        <begin position="65"/>
        <end position="128"/>
    </location>
</feature>
<keyword evidence="2" id="KW-0175">Coiled coil</keyword>
<evidence type="ECO:0000256" key="2">
    <source>
        <dbReference type="SAM" id="Coils"/>
    </source>
</evidence>
<dbReference type="PANTHER" id="PTHR46844">
    <property type="entry name" value="SLR5058 PROTEIN"/>
    <property type="match status" value="1"/>
</dbReference>
<keyword evidence="1" id="KW-0040">ANK repeat</keyword>
<evidence type="ECO:0000313" key="6">
    <source>
        <dbReference type="Proteomes" id="UP000023152"/>
    </source>
</evidence>
<feature type="region of interest" description="Disordered" evidence="3">
    <location>
        <begin position="1"/>
        <end position="21"/>
    </location>
</feature>
<dbReference type="Gene3D" id="1.25.10.10">
    <property type="entry name" value="Leucine-rich Repeat Variant"/>
    <property type="match status" value="2"/>
</dbReference>
<dbReference type="InterPro" id="IPR016024">
    <property type="entry name" value="ARM-type_fold"/>
</dbReference>
<name>X6N319_RETFI</name>
<proteinExistence type="predicted"/>
<evidence type="ECO:0000313" key="5">
    <source>
        <dbReference type="EMBL" id="ETO20144.1"/>
    </source>
</evidence>
<dbReference type="PROSITE" id="PS50837">
    <property type="entry name" value="NACHT"/>
    <property type="match status" value="1"/>
</dbReference>
<accession>X6N319</accession>
<dbReference type="PROSITE" id="PS50088">
    <property type="entry name" value="ANK_REPEAT"/>
    <property type="match status" value="1"/>
</dbReference>
<dbReference type="SUPFAM" id="SSF52540">
    <property type="entry name" value="P-loop containing nucleoside triphosphate hydrolases"/>
    <property type="match status" value="1"/>
</dbReference>
<evidence type="ECO:0000256" key="3">
    <source>
        <dbReference type="SAM" id="MobiDB-lite"/>
    </source>
</evidence>
<dbReference type="InterPro" id="IPR011989">
    <property type="entry name" value="ARM-like"/>
</dbReference>
<dbReference type="SUPFAM" id="SSF48371">
    <property type="entry name" value="ARM repeat"/>
    <property type="match status" value="1"/>
</dbReference>
<dbReference type="EMBL" id="ASPP01012889">
    <property type="protein sequence ID" value="ETO20144.1"/>
    <property type="molecule type" value="Genomic_DNA"/>
</dbReference>
<protein>
    <recommendedName>
        <fullName evidence="4">NACHT domain-containing protein</fullName>
    </recommendedName>
</protein>
<dbReference type="Proteomes" id="UP000023152">
    <property type="component" value="Unassembled WGS sequence"/>
</dbReference>
<dbReference type="Gene3D" id="1.25.40.20">
    <property type="entry name" value="Ankyrin repeat-containing domain"/>
    <property type="match status" value="1"/>
</dbReference>
<dbReference type="InterPro" id="IPR007111">
    <property type="entry name" value="NACHT_NTPase"/>
</dbReference>
<keyword evidence="6" id="KW-1185">Reference proteome</keyword>
<dbReference type="Pfam" id="PF05729">
    <property type="entry name" value="NACHT"/>
    <property type="match status" value="1"/>
</dbReference>
<reference evidence="5 6" key="1">
    <citation type="journal article" date="2013" name="Curr. Biol.">
        <title>The Genome of the Foraminiferan Reticulomyxa filosa.</title>
        <authorList>
            <person name="Glockner G."/>
            <person name="Hulsmann N."/>
            <person name="Schleicher M."/>
            <person name="Noegel A.A."/>
            <person name="Eichinger L."/>
            <person name="Gallinger C."/>
            <person name="Pawlowski J."/>
            <person name="Sierra R."/>
            <person name="Euteneuer U."/>
            <person name="Pillet L."/>
            <person name="Moustafa A."/>
            <person name="Platzer M."/>
            <person name="Groth M."/>
            <person name="Szafranski K."/>
            <person name="Schliwa M."/>
        </authorList>
    </citation>
    <scope>NUCLEOTIDE SEQUENCE [LARGE SCALE GENOMIC DNA]</scope>
</reference>
<feature type="repeat" description="ANK" evidence="1">
    <location>
        <begin position="1488"/>
        <end position="1520"/>
    </location>
</feature>
<feature type="domain" description="NACHT" evidence="4">
    <location>
        <begin position="128"/>
        <end position="255"/>
    </location>
</feature>
<dbReference type="InterPro" id="IPR027417">
    <property type="entry name" value="P-loop_NTPase"/>
</dbReference>
<comment type="caution">
    <text evidence="5">The sequence shown here is derived from an EMBL/GenBank/DDBJ whole genome shotgun (WGS) entry which is preliminary data.</text>
</comment>
<dbReference type="InterPro" id="IPR002110">
    <property type="entry name" value="Ankyrin_rpt"/>
</dbReference>
<dbReference type="SUPFAM" id="SSF48403">
    <property type="entry name" value="Ankyrin repeat"/>
    <property type="match status" value="1"/>
</dbReference>
<evidence type="ECO:0000256" key="1">
    <source>
        <dbReference type="PROSITE-ProRule" id="PRU00023"/>
    </source>
</evidence>
<sequence length="1795" mass="209226">MAECAHSNEVEKPKKKDYSDTLETTTDKLKDHYKSQDKLVPLFDDLEQLIDTCYIQLALLHEKYFKKIKEQITNKKQNNEDEKEKWSNSIDHSMIYGSRQEIVDEQDIWKLDKKGEEKEEEIEEEEVRHISIRGEAGSGKSVLTQRIAYLWANGEMWNNMFEWLLHIPFRNIVNLFDDENKGNTKSNWSKIMNALNIPGWNTNDTNIVYSNGGLLVLDGFDEIANDINKKPGLQQWLRYCTENAKYSVIITSRPNVQCSYLKHSKIFNVIGFQSQDIRNYVYNYFQNVTDGYNNKEKNGQCQAKNLLQKLNSSKNLKLLSHTPLYLRLFCYLTRQQLIKAREEEKEPQNILALDDLNNISVSKLYEKLLACYMKWNWIKFNGTTDNPSEQEMFSIFEMEIDYLSRIAWEGLKDGQVVISCKVQEKVLNIIKSKYPREHISVISQWSRINSFGFLQGQESVYPTNSVYFPHLTFQEWFAAYYLVNCLYSKEIKDDENHEEVCRILTKEQLNPKYSIMIPFMAGILYGNIENEKDSSGSGLLYFWKQLQSLPLQMIPIHQIMLHIRCLDACKVDTESKFLSHQLKNHHKTLIYSFKQWLEVWATPDKVAHLRCKKIVGRPLDKIMEMYLPNLQYVLVHPDIHSYVTQYMNDFIRNLKLYCKNSKYDEKMESIMDGFYVLPYLCVSTETLDMLVECFRQSFECKFIQSICMKSHGAISAKLKEMKLDEILQFLLDTLPICDNSIYALSLGEIVPSLNEKQLTHAFDTLMEGLETKVELYAEALAKIAVQLGKEYLEKTYKKLLELSIQHNETYKLKKEFEMILKNLREDAFHDLNNGLDHKDQTIRQICMKVLGTTSMRLNGQVLDNIFRSLMKRFNDKDTSNRYRVKALEAVSSSLNEEQADCLLQCLKDGLEDNRKDLRNQCVQWIGTFSKKWNQGQLDRAFEYLLERLIKDQNHVIHWSCAGSLKKIIIQLDQGQLNNAFKKLMDILNNDSQQVRQVCVDLLIAISTKLNQIQLEDLFMCLMTMMKAPTEKKKRVRYSFAQAIRQILLAQLQINEKQVDVAFEYLMNGLNDKDGNVQYSCALSIGNLAQKLKQEQLDIAFKNILKKFKHTKDNLVRMSCAESLGQMAMAININQTQLKNALHALVDCLHNKKNNTFVHKQCAHTLKQLKKNESTRVYVPSEQLLEKTLTNFKKKQLNDTVKELLNGLKDKDGSTFFCCVGVLPEYVGKLKKNQLADALKCLINGLNDEDSKISNSCKITLQTISLKLEKIQLNTMFTHLIDGLNATNDKVCSFCTETLGTLANKLSDKQLCAFVTKVLQILKSSHGDVPSIMRELLSEFSDDLWKRVVMKSLKEHKRKEKKNKKWKCLNKNKATEDIDMEALAFGLLIYSPCIQFDFHDDNIIINSDDFKVMNDCCRNQSSEWKFPTEQKWESFDNIPQPHSSTFPNSEKRKSYNDFVCEAVQSGNMPRLMFILEHHYIDINDVFNKDGYSLLLLAIQNKHWNIVRYCLTQGARIDIRGGVFDAKTPLECIIQQKKEDKVNEIRSICEFLLKRRTVYPMEQIEYAIDYVKDKLIDEDGIEKDINEKDYEILLQEGAAFLLGETQKNLEEILHENNSLYWAASRDIKSIKFERSKKKRFDEGWHPSLFLKYRIFLLFEICVRLKRDKRGHIELPKKTTFEQVYEKGVKELQVQLTTYWDYVTAVKLQEEYSELIDIWSCNVVDRLMSLKSGSSNECSEISLVVGFFGHTIYLSLCKTSDSILVRVDNQLMVAIPPNTSHPKIMIMRYSHIYLHIFN</sequence>
<dbReference type="InterPro" id="IPR036770">
    <property type="entry name" value="Ankyrin_rpt-contain_sf"/>
</dbReference>
<dbReference type="Gene3D" id="3.40.50.300">
    <property type="entry name" value="P-loop containing nucleotide triphosphate hydrolases"/>
    <property type="match status" value="1"/>
</dbReference>
<dbReference type="PANTHER" id="PTHR46844:SF1">
    <property type="entry name" value="SLR5058 PROTEIN"/>
    <property type="match status" value="1"/>
</dbReference>
<dbReference type="OrthoDB" id="427518at2759"/>
<gene>
    <name evidence="5" type="ORF">RFI_17077</name>
</gene>